<evidence type="ECO:0008006" key="3">
    <source>
        <dbReference type="Google" id="ProtNLM"/>
    </source>
</evidence>
<organism evidence="1 2">
    <name type="scientific">Mycena alexandri</name>
    <dbReference type="NCBI Taxonomy" id="1745969"/>
    <lineage>
        <taxon>Eukaryota</taxon>
        <taxon>Fungi</taxon>
        <taxon>Dikarya</taxon>
        <taxon>Basidiomycota</taxon>
        <taxon>Agaricomycotina</taxon>
        <taxon>Agaricomycetes</taxon>
        <taxon>Agaricomycetidae</taxon>
        <taxon>Agaricales</taxon>
        <taxon>Marasmiineae</taxon>
        <taxon>Mycenaceae</taxon>
        <taxon>Mycena</taxon>
    </lineage>
</organism>
<dbReference type="InterPro" id="IPR051128">
    <property type="entry name" value="EgtD_Methyltrsf_superfamily"/>
</dbReference>
<dbReference type="AlphaFoldDB" id="A0AAD6X8B5"/>
<feature type="non-terminal residue" evidence="1">
    <location>
        <position position="79"/>
    </location>
</feature>
<keyword evidence="2" id="KW-1185">Reference proteome</keyword>
<name>A0AAD6X8B5_9AGAR</name>
<evidence type="ECO:0000313" key="2">
    <source>
        <dbReference type="Proteomes" id="UP001218188"/>
    </source>
</evidence>
<dbReference type="Proteomes" id="UP001218188">
    <property type="component" value="Unassembled WGS sequence"/>
</dbReference>
<sequence>YDVGYESSTNIGFQNWRPTGISSTGMESVKAEVSNSVWEWTTSLFDTNDDLVPTNLSTGCSTDFFVTKHHIAVCCVGHA</sequence>
<dbReference type="PANTHER" id="PTHR43397:SF1">
    <property type="entry name" value="ERGOTHIONEINE BIOSYNTHESIS PROTEIN 1"/>
    <property type="match status" value="1"/>
</dbReference>
<protein>
    <recommendedName>
        <fullName evidence="3">Sulfatase-modifying factor enzyme domain-containing protein</fullName>
    </recommendedName>
</protein>
<evidence type="ECO:0000313" key="1">
    <source>
        <dbReference type="EMBL" id="KAJ7039140.1"/>
    </source>
</evidence>
<dbReference type="EMBL" id="JARJCM010000028">
    <property type="protein sequence ID" value="KAJ7039140.1"/>
    <property type="molecule type" value="Genomic_DNA"/>
</dbReference>
<dbReference type="PANTHER" id="PTHR43397">
    <property type="entry name" value="ERGOTHIONEINE BIOSYNTHESIS PROTEIN 1"/>
    <property type="match status" value="1"/>
</dbReference>
<proteinExistence type="predicted"/>
<reference evidence="1" key="1">
    <citation type="submission" date="2023-03" db="EMBL/GenBank/DDBJ databases">
        <title>Massive genome expansion in bonnet fungi (Mycena s.s.) driven by repeated elements and novel gene families across ecological guilds.</title>
        <authorList>
            <consortium name="Lawrence Berkeley National Laboratory"/>
            <person name="Harder C.B."/>
            <person name="Miyauchi S."/>
            <person name="Viragh M."/>
            <person name="Kuo A."/>
            <person name="Thoen E."/>
            <person name="Andreopoulos B."/>
            <person name="Lu D."/>
            <person name="Skrede I."/>
            <person name="Drula E."/>
            <person name="Henrissat B."/>
            <person name="Morin E."/>
            <person name="Kohler A."/>
            <person name="Barry K."/>
            <person name="LaButti K."/>
            <person name="Morin E."/>
            <person name="Salamov A."/>
            <person name="Lipzen A."/>
            <person name="Mereny Z."/>
            <person name="Hegedus B."/>
            <person name="Baldrian P."/>
            <person name="Stursova M."/>
            <person name="Weitz H."/>
            <person name="Taylor A."/>
            <person name="Grigoriev I.V."/>
            <person name="Nagy L.G."/>
            <person name="Martin F."/>
            <person name="Kauserud H."/>
        </authorList>
    </citation>
    <scope>NUCLEOTIDE SEQUENCE</scope>
    <source>
        <strain evidence="1">CBHHK200</strain>
    </source>
</reference>
<comment type="caution">
    <text evidence="1">The sequence shown here is derived from an EMBL/GenBank/DDBJ whole genome shotgun (WGS) entry which is preliminary data.</text>
</comment>
<gene>
    <name evidence="1" type="ORF">C8F04DRAFT_950074</name>
</gene>
<accession>A0AAD6X8B5</accession>